<dbReference type="Pfam" id="PF06271">
    <property type="entry name" value="RDD"/>
    <property type="match status" value="1"/>
</dbReference>
<dbReference type="AlphaFoldDB" id="A0A2A4T978"/>
<evidence type="ECO:0000313" key="8">
    <source>
        <dbReference type="Proteomes" id="UP000218113"/>
    </source>
</evidence>
<dbReference type="GO" id="GO:0016020">
    <property type="term" value="C:membrane"/>
    <property type="evidence" value="ECO:0007669"/>
    <property type="project" value="UniProtKB-SubCell"/>
</dbReference>
<evidence type="ECO:0000313" key="7">
    <source>
        <dbReference type="EMBL" id="PCI29914.1"/>
    </source>
</evidence>
<sequence>MSKTTEPEEKTIIAFSAKRLFAFIIDYSLIMLFLMGAHPLFLPLEWDLLPYEEVLKQLLPIYLIGLTLFLCKDVVGGVSPGKGLLNLRVARVDEGFPQPSIAKLILRNFFIILLPIELFFLLMDKHCRRLGDKYMGTMVVERIRPAVVRHLTVKMMAVMLAFATLWMTFTFCTPFGIKRSSGYLITVESIRNSPDVFDQVGEIESIGYWPEVKYTKNKINYRLKVIGERGEKTVQVILESNISFDKLTTTPTVRNLRVLSEEQEEE</sequence>
<dbReference type="InterPro" id="IPR010432">
    <property type="entry name" value="RDD"/>
</dbReference>
<comment type="caution">
    <text evidence="7">The sequence shown here is derived from an EMBL/GenBank/DDBJ whole genome shotgun (WGS) entry which is preliminary data.</text>
</comment>
<evidence type="ECO:0000256" key="3">
    <source>
        <dbReference type="ARBA" id="ARBA00022989"/>
    </source>
</evidence>
<evidence type="ECO:0000256" key="1">
    <source>
        <dbReference type="ARBA" id="ARBA00004141"/>
    </source>
</evidence>
<dbReference type="EMBL" id="NVSR01000009">
    <property type="protein sequence ID" value="PCI29914.1"/>
    <property type="molecule type" value="Genomic_DNA"/>
</dbReference>
<feature type="transmembrane region" description="Helical" evidence="5">
    <location>
        <begin position="61"/>
        <end position="85"/>
    </location>
</feature>
<feature type="domain" description="RDD" evidence="6">
    <location>
        <begin position="17"/>
        <end position="135"/>
    </location>
</feature>
<evidence type="ECO:0000259" key="6">
    <source>
        <dbReference type="Pfam" id="PF06271"/>
    </source>
</evidence>
<feature type="transmembrane region" description="Helical" evidence="5">
    <location>
        <begin position="155"/>
        <end position="177"/>
    </location>
</feature>
<reference evidence="8" key="1">
    <citation type="submission" date="2017-08" db="EMBL/GenBank/DDBJ databases">
        <title>A dynamic microbial community with high functional redundancy inhabits the cold, oxic subseafloor aquifer.</title>
        <authorList>
            <person name="Tully B.J."/>
            <person name="Wheat C.G."/>
            <person name="Glazer B.T."/>
            <person name="Huber J.A."/>
        </authorList>
    </citation>
    <scope>NUCLEOTIDE SEQUENCE [LARGE SCALE GENOMIC DNA]</scope>
</reference>
<feature type="transmembrane region" description="Helical" evidence="5">
    <location>
        <begin position="105"/>
        <end position="123"/>
    </location>
</feature>
<keyword evidence="2 5" id="KW-0812">Transmembrane</keyword>
<evidence type="ECO:0000256" key="4">
    <source>
        <dbReference type="ARBA" id="ARBA00023136"/>
    </source>
</evidence>
<gene>
    <name evidence="7" type="ORF">COB67_03125</name>
</gene>
<keyword evidence="3 5" id="KW-1133">Transmembrane helix</keyword>
<organism evidence="7 8">
    <name type="scientific">SAR324 cluster bacterium</name>
    <dbReference type="NCBI Taxonomy" id="2024889"/>
    <lineage>
        <taxon>Bacteria</taxon>
        <taxon>Deltaproteobacteria</taxon>
        <taxon>SAR324 cluster</taxon>
    </lineage>
</organism>
<keyword evidence="4 5" id="KW-0472">Membrane</keyword>
<evidence type="ECO:0000256" key="2">
    <source>
        <dbReference type="ARBA" id="ARBA00022692"/>
    </source>
</evidence>
<proteinExistence type="predicted"/>
<dbReference type="Proteomes" id="UP000218113">
    <property type="component" value="Unassembled WGS sequence"/>
</dbReference>
<feature type="transmembrane region" description="Helical" evidence="5">
    <location>
        <begin position="20"/>
        <end position="41"/>
    </location>
</feature>
<comment type="subcellular location">
    <subcellularLocation>
        <location evidence="1">Membrane</location>
        <topology evidence="1">Multi-pass membrane protein</topology>
    </subcellularLocation>
</comment>
<accession>A0A2A4T978</accession>
<name>A0A2A4T978_9DELT</name>
<protein>
    <recommendedName>
        <fullName evidence="6">RDD domain-containing protein</fullName>
    </recommendedName>
</protein>
<evidence type="ECO:0000256" key="5">
    <source>
        <dbReference type="SAM" id="Phobius"/>
    </source>
</evidence>